<organism evidence="3 4">
    <name type="scientific">Hyaloscypha hepaticicola</name>
    <dbReference type="NCBI Taxonomy" id="2082293"/>
    <lineage>
        <taxon>Eukaryota</taxon>
        <taxon>Fungi</taxon>
        <taxon>Dikarya</taxon>
        <taxon>Ascomycota</taxon>
        <taxon>Pezizomycotina</taxon>
        <taxon>Leotiomycetes</taxon>
        <taxon>Helotiales</taxon>
        <taxon>Hyaloscyphaceae</taxon>
        <taxon>Hyaloscypha</taxon>
    </lineage>
</organism>
<keyword evidence="4" id="KW-1185">Reference proteome</keyword>
<reference evidence="3 4" key="1">
    <citation type="submission" date="2016-05" db="EMBL/GenBank/DDBJ databases">
        <title>A degradative enzymes factory behind the ericoid mycorrhizal symbiosis.</title>
        <authorList>
            <consortium name="DOE Joint Genome Institute"/>
            <person name="Martino E."/>
            <person name="Morin E."/>
            <person name="Grelet G."/>
            <person name="Kuo A."/>
            <person name="Kohler A."/>
            <person name="Daghino S."/>
            <person name="Barry K."/>
            <person name="Choi C."/>
            <person name="Cichocki N."/>
            <person name="Clum A."/>
            <person name="Copeland A."/>
            <person name="Hainaut M."/>
            <person name="Haridas S."/>
            <person name="Labutti K."/>
            <person name="Lindquist E."/>
            <person name="Lipzen A."/>
            <person name="Khouja H.-R."/>
            <person name="Murat C."/>
            <person name="Ohm R."/>
            <person name="Olson A."/>
            <person name="Spatafora J."/>
            <person name="Veneault-Fourrey C."/>
            <person name="Henrissat B."/>
            <person name="Grigoriev I."/>
            <person name="Martin F."/>
            <person name="Perotto S."/>
        </authorList>
    </citation>
    <scope>NUCLEOTIDE SEQUENCE [LARGE SCALE GENOMIC DNA]</scope>
    <source>
        <strain evidence="3 4">UAMH 7357</strain>
    </source>
</reference>
<accession>A0A2J6QC47</accession>
<dbReference type="InterPro" id="IPR024630">
    <property type="entry name" value="Stc1"/>
</dbReference>
<dbReference type="OrthoDB" id="3514033at2759"/>
<evidence type="ECO:0000256" key="1">
    <source>
        <dbReference type="SAM" id="MobiDB-lite"/>
    </source>
</evidence>
<protein>
    <recommendedName>
        <fullName evidence="2">Stc1 domain-containing protein</fullName>
    </recommendedName>
</protein>
<evidence type="ECO:0000313" key="4">
    <source>
        <dbReference type="Proteomes" id="UP000235672"/>
    </source>
</evidence>
<dbReference type="STRING" id="1745343.A0A2J6QC47"/>
<evidence type="ECO:0000313" key="3">
    <source>
        <dbReference type="EMBL" id="PMD23839.1"/>
    </source>
</evidence>
<name>A0A2J6QC47_9HELO</name>
<gene>
    <name evidence="3" type="ORF">NA56DRAFT_687364</name>
</gene>
<proteinExistence type="predicted"/>
<sequence>MEPKVEPTAANTKAVQLLDKYKCSQCNKFKHNSCFSKKQLNTYTYKKASGQSVNAVTARLRCIVCVGGNILELKCQGPCGTVLSINDFSKQARSNGGSSWCKNCTAWKEAAEPGITTLPAVTSDVAPDEQDIFATATTYDEDAAAFSDPEAGAGSDDDYYDYPSYGYPGTAASDLYATSSAGVRTNYVAVPYHGLGALSLSGASESQTQNSRPVTRGPPSNGFAGNARTFNAFDPQGNPHVMQRAPSSTTSEGSNETVVPKTSNWAKPTGRRVQPTKTNPVAVPRRRRGYESDSGEDEM</sequence>
<feature type="domain" description="Stc1" evidence="2">
    <location>
        <begin position="22"/>
        <end position="105"/>
    </location>
</feature>
<dbReference type="Pfam" id="PF12898">
    <property type="entry name" value="Stc1"/>
    <property type="match status" value="1"/>
</dbReference>
<feature type="region of interest" description="Disordered" evidence="1">
    <location>
        <begin position="203"/>
        <end position="299"/>
    </location>
</feature>
<dbReference type="EMBL" id="KZ613474">
    <property type="protein sequence ID" value="PMD23839.1"/>
    <property type="molecule type" value="Genomic_DNA"/>
</dbReference>
<evidence type="ECO:0000259" key="2">
    <source>
        <dbReference type="Pfam" id="PF12898"/>
    </source>
</evidence>
<dbReference type="AlphaFoldDB" id="A0A2J6QC47"/>
<feature type="compositionally biased region" description="Polar residues" evidence="1">
    <location>
        <begin position="245"/>
        <end position="266"/>
    </location>
</feature>
<dbReference type="Proteomes" id="UP000235672">
    <property type="component" value="Unassembled WGS sequence"/>
</dbReference>